<sequence>MKVDVGVTASSNIEGCKDDTHLLVTSNDIITLNLMRDSIFEIAHPRGYAKVCIYTLQRVNGLVDYNPSILHEKNEEQKPKEQRPKASENKPVMTE</sequence>
<dbReference type="AlphaFoldDB" id="A0AAV7H7R0"/>
<reference evidence="2 3" key="1">
    <citation type="journal article" date="2021" name="Hortic Res">
        <title>Chromosome-scale assembly of the Dendrobium chrysotoxum genome enhances the understanding of orchid evolution.</title>
        <authorList>
            <person name="Zhang Y."/>
            <person name="Zhang G.Q."/>
            <person name="Zhang D."/>
            <person name="Liu X.D."/>
            <person name="Xu X.Y."/>
            <person name="Sun W.H."/>
            <person name="Yu X."/>
            <person name="Zhu X."/>
            <person name="Wang Z.W."/>
            <person name="Zhao X."/>
            <person name="Zhong W.Y."/>
            <person name="Chen H."/>
            <person name="Yin W.L."/>
            <person name="Huang T."/>
            <person name="Niu S.C."/>
            <person name="Liu Z.J."/>
        </authorList>
    </citation>
    <scope>NUCLEOTIDE SEQUENCE [LARGE SCALE GENOMIC DNA]</scope>
    <source>
        <strain evidence="2">Lindl</strain>
    </source>
</reference>
<name>A0AAV7H7R0_DENCH</name>
<evidence type="ECO:0000313" key="2">
    <source>
        <dbReference type="EMBL" id="KAH0469859.1"/>
    </source>
</evidence>
<dbReference type="Proteomes" id="UP000775213">
    <property type="component" value="Unassembled WGS sequence"/>
</dbReference>
<evidence type="ECO:0000256" key="1">
    <source>
        <dbReference type="SAM" id="MobiDB-lite"/>
    </source>
</evidence>
<evidence type="ECO:0000313" key="3">
    <source>
        <dbReference type="Proteomes" id="UP000775213"/>
    </source>
</evidence>
<accession>A0AAV7H7R0</accession>
<organism evidence="2 3">
    <name type="scientific">Dendrobium chrysotoxum</name>
    <name type="common">Orchid</name>
    <dbReference type="NCBI Taxonomy" id="161865"/>
    <lineage>
        <taxon>Eukaryota</taxon>
        <taxon>Viridiplantae</taxon>
        <taxon>Streptophyta</taxon>
        <taxon>Embryophyta</taxon>
        <taxon>Tracheophyta</taxon>
        <taxon>Spermatophyta</taxon>
        <taxon>Magnoliopsida</taxon>
        <taxon>Liliopsida</taxon>
        <taxon>Asparagales</taxon>
        <taxon>Orchidaceae</taxon>
        <taxon>Epidendroideae</taxon>
        <taxon>Malaxideae</taxon>
        <taxon>Dendrobiinae</taxon>
        <taxon>Dendrobium</taxon>
    </lineage>
</organism>
<protein>
    <submittedName>
        <fullName evidence="2">Uncharacterized protein</fullName>
    </submittedName>
</protein>
<proteinExistence type="predicted"/>
<dbReference type="EMBL" id="JAGFBR010000002">
    <property type="protein sequence ID" value="KAH0469859.1"/>
    <property type="molecule type" value="Genomic_DNA"/>
</dbReference>
<feature type="region of interest" description="Disordered" evidence="1">
    <location>
        <begin position="70"/>
        <end position="95"/>
    </location>
</feature>
<keyword evidence="3" id="KW-1185">Reference proteome</keyword>
<comment type="caution">
    <text evidence="2">The sequence shown here is derived from an EMBL/GenBank/DDBJ whole genome shotgun (WGS) entry which is preliminary data.</text>
</comment>
<gene>
    <name evidence="2" type="ORF">IEQ34_001417</name>
</gene>
<feature type="compositionally biased region" description="Basic and acidic residues" evidence="1">
    <location>
        <begin position="70"/>
        <end position="88"/>
    </location>
</feature>